<dbReference type="PANTHER" id="PTHR33713">
    <property type="entry name" value="ANTITOXIN YAFN-RELATED"/>
    <property type="match status" value="1"/>
</dbReference>
<sequence length="87" mass="9798">MVNKIATVSDLRANLAQFLEELESGPLMVIQRSRPAGYLVSAEEFEALIQRLEDLEDLIEGMETVREYLEDPDVVVDTEEVFGKLGI</sequence>
<dbReference type="EMBL" id="BARU01009633">
    <property type="protein sequence ID" value="GAH39603.1"/>
    <property type="molecule type" value="Genomic_DNA"/>
</dbReference>
<dbReference type="Gene3D" id="3.40.1620.10">
    <property type="entry name" value="YefM-like domain"/>
    <property type="match status" value="1"/>
</dbReference>
<evidence type="ECO:0000313" key="2">
    <source>
        <dbReference type="EMBL" id="GAH39603.1"/>
    </source>
</evidence>
<proteinExistence type="inferred from homology"/>
<dbReference type="Pfam" id="PF02604">
    <property type="entry name" value="PhdYeFM_antitox"/>
    <property type="match status" value="1"/>
</dbReference>
<dbReference type="InterPro" id="IPR036165">
    <property type="entry name" value="YefM-like_sf"/>
</dbReference>
<gene>
    <name evidence="2" type="ORF">S03H2_18554</name>
</gene>
<dbReference type="InterPro" id="IPR051405">
    <property type="entry name" value="phD/YefM_antitoxin"/>
</dbReference>
<evidence type="ECO:0008006" key="3">
    <source>
        <dbReference type="Google" id="ProtNLM"/>
    </source>
</evidence>
<dbReference type="InterPro" id="IPR006442">
    <property type="entry name" value="Antitoxin_Phd/YefM"/>
</dbReference>
<dbReference type="NCBIfam" id="TIGR01552">
    <property type="entry name" value="phd_fam"/>
    <property type="match status" value="1"/>
</dbReference>
<evidence type="ECO:0000256" key="1">
    <source>
        <dbReference type="ARBA" id="ARBA00009981"/>
    </source>
</evidence>
<dbReference type="PANTHER" id="PTHR33713:SF10">
    <property type="entry name" value="ANTITOXIN YAFN"/>
    <property type="match status" value="1"/>
</dbReference>
<comment type="caution">
    <text evidence="2">The sequence shown here is derived from an EMBL/GenBank/DDBJ whole genome shotgun (WGS) entry which is preliminary data.</text>
</comment>
<protein>
    <recommendedName>
        <fullName evidence="3">Antitoxin</fullName>
    </recommendedName>
</protein>
<accession>X1H2V8</accession>
<comment type="similarity">
    <text evidence="1">Belongs to the phD/YefM antitoxin family.</text>
</comment>
<name>X1H2V8_9ZZZZ</name>
<dbReference type="SUPFAM" id="SSF143120">
    <property type="entry name" value="YefM-like"/>
    <property type="match status" value="1"/>
</dbReference>
<organism evidence="2">
    <name type="scientific">marine sediment metagenome</name>
    <dbReference type="NCBI Taxonomy" id="412755"/>
    <lineage>
        <taxon>unclassified sequences</taxon>
        <taxon>metagenomes</taxon>
        <taxon>ecological metagenomes</taxon>
    </lineage>
</organism>
<dbReference type="AlphaFoldDB" id="X1H2V8"/>
<reference evidence="2" key="1">
    <citation type="journal article" date="2014" name="Front. Microbiol.">
        <title>High frequency of phylogenetically diverse reductive dehalogenase-homologous genes in deep subseafloor sedimentary metagenomes.</title>
        <authorList>
            <person name="Kawai M."/>
            <person name="Futagami T."/>
            <person name="Toyoda A."/>
            <person name="Takaki Y."/>
            <person name="Nishi S."/>
            <person name="Hori S."/>
            <person name="Arai W."/>
            <person name="Tsubouchi T."/>
            <person name="Morono Y."/>
            <person name="Uchiyama I."/>
            <person name="Ito T."/>
            <person name="Fujiyama A."/>
            <person name="Inagaki F."/>
            <person name="Takami H."/>
        </authorList>
    </citation>
    <scope>NUCLEOTIDE SEQUENCE</scope>
    <source>
        <strain evidence="2">Expedition CK06-06</strain>
    </source>
</reference>